<keyword evidence="1" id="KW-1015">Disulfide bond</keyword>
<keyword evidence="5" id="KW-1185">Reference proteome</keyword>
<dbReference type="Pfam" id="PF03960">
    <property type="entry name" value="ArsC"/>
    <property type="match status" value="1"/>
</dbReference>
<dbReference type="Gene3D" id="3.40.30.10">
    <property type="entry name" value="Glutaredoxin"/>
    <property type="match status" value="1"/>
</dbReference>
<comment type="similarity">
    <text evidence="3">Belongs to the ArsC family.</text>
</comment>
<protein>
    <submittedName>
        <fullName evidence="4">Transcriptional regulator</fullName>
    </submittedName>
</protein>
<accession>A0A2A5RJJ5</accession>
<dbReference type="InterPro" id="IPR036249">
    <property type="entry name" value="Thioredoxin-like_sf"/>
</dbReference>
<proteinExistence type="inferred from homology"/>
<dbReference type="Proteomes" id="UP000218181">
    <property type="component" value="Unassembled WGS sequence"/>
</dbReference>
<dbReference type="PANTHER" id="PTHR30041">
    <property type="entry name" value="ARSENATE REDUCTASE"/>
    <property type="match status" value="1"/>
</dbReference>
<sequence length="123" mass="14690">MELHHLEYEEVNLLTDNISRADYLQILSLTDNGTEEIISTRSRAYHRLQLDFEQLSLNELVEIFEKNRTLLRRPLILDNRRLQVGYNEDDIRKFLPREIRQVELTVATDKIKENLDEHLSKVD</sequence>
<gene>
    <name evidence="4" type="ORF">RT41_GL001930</name>
</gene>
<dbReference type="InterPro" id="IPR006660">
    <property type="entry name" value="Arsenate_reductase-like"/>
</dbReference>
<keyword evidence="2" id="KW-0676">Redox-active center</keyword>
<evidence type="ECO:0000256" key="2">
    <source>
        <dbReference type="ARBA" id="ARBA00023284"/>
    </source>
</evidence>
<dbReference type="SUPFAM" id="SSF52833">
    <property type="entry name" value="Thioredoxin-like"/>
    <property type="match status" value="1"/>
</dbReference>
<name>A0A2A5RJJ5_9LACT</name>
<dbReference type="CDD" id="cd03032">
    <property type="entry name" value="ArsC_Spx"/>
    <property type="match status" value="1"/>
</dbReference>
<evidence type="ECO:0000256" key="1">
    <source>
        <dbReference type="ARBA" id="ARBA00023157"/>
    </source>
</evidence>
<organism evidence="4 5">
    <name type="scientific">Lactococcus fujiensis JCM 16395</name>
    <dbReference type="NCBI Taxonomy" id="1291764"/>
    <lineage>
        <taxon>Bacteria</taxon>
        <taxon>Bacillati</taxon>
        <taxon>Bacillota</taxon>
        <taxon>Bacilli</taxon>
        <taxon>Lactobacillales</taxon>
        <taxon>Streptococcaceae</taxon>
        <taxon>Lactococcus</taxon>
    </lineage>
</organism>
<comment type="caution">
    <text evidence="4">The sequence shown here is derived from an EMBL/GenBank/DDBJ whole genome shotgun (WGS) entry which is preliminary data.</text>
</comment>
<dbReference type="AlphaFoldDB" id="A0A2A5RJJ5"/>
<dbReference type="NCBIfam" id="TIGR01617">
    <property type="entry name" value="arsC_related"/>
    <property type="match status" value="1"/>
</dbReference>
<dbReference type="STRING" id="1291764.GCA_001311235_01343"/>
<evidence type="ECO:0000313" key="4">
    <source>
        <dbReference type="EMBL" id="PCR99289.1"/>
    </source>
</evidence>
<dbReference type="InterPro" id="IPR006504">
    <property type="entry name" value="Tscrpt_reg_Spx/MgsR"/>
</dbReference>
<dbReference type="EMBL" id="JXJU01000009">
    <property type="protein sequence ID" value="PCR99289.1"/>
    <property type="molecule type" value="Genomic_DNA"/>
</dbReference>
<dbReference type="PANTHER" id="PTHR30041:SF7">
    <property type="entry name" value="GLOBAL TRANSCRIPTIONAL REGULATOR SPX"/>
    <property type="match status" value="1"/>
</dbReference>
<reference evidence="4 5" key="1">
    <citation type="submission" date="2014-12" db="EMBL/GenBank/DDBJ databases">
        <title>Draft genome sequences of 10 type strains of Lactococcus.</title>
        <authorList>
            <person name="Sun Z."/>
            <person name="Zhong Z."/>
            <person name="Liu W."/>
            <person name="Zhang W."/>
            <person name="Zhang H."/>
        </authorList>
    </citation>
    <scope>NUCLEOTIDE SEQUENCE [LARGE SCALE GENOMIC DNA]</scope>
    <source>
        <strain evidence="4 5">JCM 16395</strain>
    </source>
</reference>
<dbReference type="NCBIfam" id="NF002459">
    <property type="entry name" value="PRK01655.1"/>
    <property type="match status" value="1"/>
</dbReference>
<evidence type="ECO:0000313" key="5">
    <source>
        <dbReference type="Proteomes" id="UP000218181"/>
    </source>
</evidence>
<evidence type="ECO:0000256" key="3">
    <source>
        <dbReference type="PROSITE-ProRule" id="PRU01282"/>
    </source>
</evidence>
<dbReference type="PROSITE" id="PS51353">
    <property type="entry name" value="ARSC"/>
    <property type="match status" value="1"/>
</dbReference>